<evidence type="ECO:0000256" key="6">
    <source>
        <dbReference type="ARBA" id="ARBA00023080"/>
    </source>
</evidence>
<gene>
    <name evidence="9" type="primary">rdgB</name>
    <name evidence="9" type="ORF">LZC95_52280</name>
</gene>
<proteinExistence type="inferred from homology"/>
<organism evidence="9 10">
    <name type="scientific">Pendulispora brunnea</name>
    <dbReference type="NCBI Taxonomy" id="2905690"/>
    <lineage>
        <taxon>Bacteria</taxon>
        <taxon>Pseudomonadati</taxon>
        <taxon>Myxococcota</taxon>
        <taxon>Myxococcia</taxon>
        <taxon>Myxococcales</taxon>
        <taxon>Sorangiineae</taxon>
        <taxon>Pendulisporaceae</taxon>
        <taxon>Pendulispora</taxon>
    </lineage>
</organism>
<evidence type="ECO:0000256" key="4">
    <source>
        <dbReference type="ARBA" id="ARBA00022801"/>
    </source>
</evidence>
<keyword evidence="4 7" id="KW-0378">Hydrolase</keyword>
<dbReference type="Proteomes" id="UP001379533">
    <property type="component" value="Chromosome"/>
</dbReference>
<dbReference type="Pfam" id="PF01725">
    <property type="entry name" value="Ham1p_like"/>
    <property type="match status" value="1"/>
</dbReference>
<feature type="binding site" evidence="7">
    <location>
        <position position="82"/>
    </location>
    <ligand>
        <name>Mg(2+)</name>
        <dbReference type="ChEBI" id="CHEBI:18420"/>
    </ligand>
</feature>
<keyword evidence="2 7" id="KW-0479">Metal-binding</keyword>
<evidence type="ECO:0000256" key="8">
    <source>
        <dbReference type="RuleBase" id="RU003781"/>
    </source>
</evidence>
<comment type="cofactor">
    <cofactor evidence="7">
        <name>Mg(2+)</name>
        <dbReference type="ChEBI" id="CHEBI:18420"/>
    </cofactor>
    <text evidence="7">Binds 1 Mg(2+) ion per subunit.</text>
</comment>
<keyword evidence="10" id="KW-1185">Reference proteome</keyword>
<name>A0ABZ2KCC0_9BACT</name>
<dbReference type="InterPro" id="IPR020922">
    <property type="entry name" value="dITP/XTP_pyrophosphatase"/>
</dbReference>
<feature type="binding site" evidence="7">
    <location>
        <begin position="203"/>
        <end position="204"/>
    </location>
    <ligand>
        <name>substrate</name>
    </ligand>
</feature>
<keyword evidence="5 7" id="KW-0460">Magnesium</keyword>
<sequence length="231" mass="24939">MRCSWAAGDGVKHSLVLATHNRNKVEELRGLLAGLPLDIFALPDVLPQALPVVEDGRTFIENAVKKARAAAHATMMLALADDSGLEVDALDGRPGVYSARFAHERATDSENNAALLDELEALGDPVSAAQNKSYVARFRCALALVDPFAKDGEPKVVEGACEGRITSIPRGSGGFGYDPLFVLAGMDKTMAELTEDEKNRVSHRSKAFAAMRPVISELIVAREQQIRRICE</sequence>
<comment type="catalytic activity">
    <reaction evidence="7">
        <text>ITP + H2O = IMP + diphosphate + H(+)</text>
        <dbReference type="Rhea" id="RHEA:29399"/>
        <dbReference type="ChEBI" id="CHEBI:15377"/>
        <dbReference type="ChEBI" id="CHEBI:15378"/>
        <dbReference type="ChEBI" id="CHEBI:33019"/>
        <dbReference type="ChEBI" id="CHEBI:58053"/>
        <dbReference type="ChEBI" id="CHEBI:61402"/>
        <dbReference type="EC" id="3.6.1.66"/>
    </reaction>
</comment>
<comment type="subunit">
    <text evidence="7">Homodimer.</text>
</comment>
<dbReference type="InterPro" id="IPR002637">
    <property type="entry name" value="RdgB/HAM1"/>
</dbReference>
<feature type="binding site" evidence="7">
    <location>
        <position position="83"/>
    </location>
    <ligand>
        <name>substrate</name>
    </ligand>
</feature>
<feature type="active site" description="Proton acceptor" evidence="7">
    <location>
        <position position="82"/>
    </location>
</feature>
<keyword evidence="6 7" id="KW-0546">Nucleotide metabolism</keyword>
<dbReference type="Gene3D" id="3.90.950.10">
    <property type="match status" value="1"/>
</dbReference>
<evidence type="ECO:0000256" key="5">
    <source>
        <dbReference type="ARBA" id="ARBA00022842"/>
    </source>
</evidence>
<evidence type="ECO:0000256" key="7">
    <source>
        <dbReference type="HAMAP-Rule" id="MF_01405"/>
    </source>
</evidence>
<comment type="catalytic activity">
    <reaction evidence="7">
        <text>XTP + H2O = XMP + diphosphate + H(+)</text>
        <dbReference type="Rhea" id="RHEA:28610"/>
        <dbReference type="ChEBI" id="CHEBI:15377"/>
        <dbReference type="ChEBI" id="CHEBI:15378"/>
        <dbReference type="ChEBI" id="CHEBI:33019"/>
        <dbReference type="ChEBI" id="CHEBI:57464"/>
        <dbReference type="ChEBI" id="CHEBI:61314"/>
        <dbReference type="EC" id="3.6.1.66"/>
    </reaction>
</comment>
<dbReference type="SUPFAM" id="SSF52972">
    <property type="entry name" value="ITPase-like"/>
    <property type="match status" value="1"/>
</dbReference>
<dbReference type="PANTHER" id="PTHR11067:SF9">
    <property type="entry name" value="INOSINE TRIPHOSPHATE PYROPHOSPHATASE"/>
    <property type="match status" value="1"/>
</dbReference>
<dbReference type="InterPro" id="IPR029001">
    <property type="entry name" value="ITPase-like_fam"/>
</dbReference>
<evidence type="ECO:0000313" key="10">
    <source>
        <dbReference type="Proteomes" id="UP001379533"/>
    </source>
</evidence>
<feature type="binding site" evidence="7">
    <location>
        <position position="198"/>
    </location>
    <ligand>
        <name>substrate</name>
    </ligand>
</feature>
<dbReference type="HAMAP" id="MF_01405">
    <property type="entry name" value="Non_canon_purine_NTPase"/>
    <property type="match status" value="1"/>
</dbReference>
<comment type="catalytic activity">
    <reaction evidence="7">
        <text>dITP + H2O = dIMP + diphosphate + H(+)</text>
        <dbReference type="Rhea" id="RHEA:28342"/>
        <dbReference type="ChEBI" id="CHEBI:15377"/>
        <dbReference type="ChEBI" id="CHEBI:15378"/>
        <dbReference type="ChEBI" id="CHEBI:33019"/>
        <dbReference type="ChEBI" id="CHEBI:61194"/>
        <dbReference type="ChEBI" id="CHEBI:61382"/>
        <dbReference type="EC" id="3.6.1.66"/>
    </reaction>
</comment>
<evidence type="ECO:0000256" key="1">
    <source>
        <dbReference type="ARBA" id="ARBA00008023"/>
    </source>
</evidence>
<accession>A0ABZ2KCC0</accession>
<feature type="binding site" evidence="7">
    <location>
        <begin position="19"/>
        <end position="24"/>
    </location>
    <ligand>
        <name>substrate</name>
    </ligand>
</feature>
<evidence type="ECO:0000256" key="3">
    <source>
        <dbReference type="ARBA" id="ARBA00022741"/>
    </source>
</evidence>
<comment type="similarity">
    <text evidence="1 7 8">Belongs to the HAM1 NTPase family.</text>
</comment>
<evidence type="ECO:0000256" key="2">
    <source>
        <dbReference type="ARBA" id="ARBA00022723"/>
    </source>
</evidence>
<dbReference type="EC" id="3.6.1.66" evidence="7"/>
<dbReference type="NCBIfam" id="TIGR00042">
    <property type="entry name" value="RdgB/HAM1 family non-canonical purine NTP pyrophosphatase"/>
    <property type="match status" value="1"/>
</dbReference>
<dbReference type="PANTHER" id="PTHR11067">
    <property type="entry name" value="INOSINE TRIPHOSPHATE PYROPHOSPHATASE/HAM1 PROTEIN"/>
    <property type="match status" value="1"/>
</dbReference>
<dbReference type="CDD" id="cd00515">
    <property type="entry name" value="HAM1"/>
    <property type="match status" value="1"/>
</dbReference>
<evidence type="ECO:0000313" key="9">
    <source>
        <dbReference type="EMBL" id="WXA94988.1"/>
    </source>
</evidence>
<protein>
    <recommendedName>
        <fullName evidence="7">dITP/XTP pyrophosphatase</fullName>
        <ecNumber evidence="7">3.6.1.66</ecNumber>
    </recommendedName>
    <alternativeName>
        <fullName evidence="7">Non-canonical purine NTP pyrophosphatase</fullName>
    </alternativeName>
    <alternativeName>
        <fullName evidence="7">Non-standard purine NTP pyrophosphatase</fullName>
    </alternativeName>
    <alternativeName>
        <fullName evidence="7">Nucleoside-triphosphate diphosphatase</fullName>
    </alternativeName>
    <alternativeName>
        <fullName evidence="7">Nucleoside-triphosphate pyrophosphatase</fullName>
        <shortName evidence="7">NTPase</shortName>
    </alternativeName>
</protein>
<reference evidence="9 10" key="1">
    <citation type="submission" date="2021-12" db="EMBL/GenBank/DDBJ databases">
        <title>Discovery of the Pendulisporaceae a myxobacterial family with distinct sporulation behavior and unique specialized metabolism.</title>
        <authorList>
            <person name="Garcia R."/>
            <person name="Popoff A."/>
            <person name="Bader C.D."/>
            <person name="Loehr J."/>
            <person name="Walesch S."/>
            <person name="Walt C."/>
            <person name="Boldt J."/>
            <person name="Bunk B."/>
            <person name="Haeckl F.J.F.P.J."/>
            <person name="Gunesch A.P."/>
            <person name="Birkelbach J."/>
            <person name="Nuebel U."/>
            <person name="Pietschmann T."/>
            <person name="Bach T."/>
            <person name="Mueller R."/>
        </authorList>
    </citation>
    <scope>NUCLEOTIDE SEQUENCE [LARGE SCALE GENOMIC DNA]</scope>
    <source>
        <strain evidence="9 10">MSr12523</strain>
    </source>
</reference>
<comment type="caution">
    <text evidence="7">Lacks conserved residue(s) required for the propagation of feature annotation.</text>
</comment>
<comment type="function">
    <text evidence="7">Pyrophosphatase that catalyzes the hydrolysis of nucleoside triphosphates to their monophosphate derivatives, with a high preference for the non-canonical purine nucleotides XTP (xanthosine triphosphate), dITP (deoxyinosine triphosphate) and ITP. Seems to function as a house-cleaning enzyme that removes non-canonical purine nucleotides from the nucleotide pool, thus preventing their incorporation into DNA/RNA and avoiding chromosomal lesions.</text>
</comment>
<feature type="binding site" evidence="7">
    <location>
        <begin position="175"/>
        <end position="178"/>
    </location>
    <ligand>
        <name>substrate</name>
    </ligand>
</feature>
<dbReference type="EMBL" id="CP089982">
    <property type="protein sequence ID" value="WXA94988.1"/>
    <property type="molecule type" value="Genomic_DNA"/>
</dbReference>
<keyword evidence="3 7" id="KW-0547">Nucleotide-binding</keyword>